<dbReference type="PANTHER" id="PTHR46796:SF6">
    <property type="entry name" value="ARAC SUBFAMILY"/>
    <property type="match status" value="1"/>
</dbReference>
<dbReference type="PROSITE" id="PS01124">
    <property type="entry name" value="HTH_ARAC_FAMILY_2"/>
    <property type="match status" value="1"/>
</dbReference>
<dbReference type="RefSeq" id="WP_169570496.1">
    <property type="nucleotide sequence ID" value="NZ_JABBFV010000001.1"/>
</dbReference>
<dbReference type="InterPro" id="IPR020449">
    <property type="entry name" value="Tscrpt_reg_AraC-type_HTH"/>
</dbReference>
<dbReference type="InterPro" id="IPR018060">
    <property type="entry name" value="HTH_AraC"/>
</dbReference>
<dbReference type="Gene3D" id="1.10.10.60">
    <property type="entry name" value="Homeodomain-like"/>
    <property type="match status" value="2"/>
</dbReference>
<sequence>MEQEQAFRGEMLYTGMLEGALVDPDYSVRVDNVRWSQPGEATILSDQFFLEWLMYREDDIECARPGRNFVTSHAVILVPPGQAVRTRWNSGRLRTISCSFRSELLADYPQLLSFLSSLDGDHQFNLDSPFLQAGLTRIADEVVTPGLDSGFMVRSLLFAICGEIRRATLGQPVPQECDGALSPGQMTMLRQVLHESGKLPTVVDLAQHCGVTSRALSPLVKRATGVTLRHYIARERLNRAKALLDDQKLMVKQVAYSCGFASAAAFTAAFRKTTGMTPVEYRTRC</sequence>
<dbReference type="SMART" id="SM00342">
    <property type="entry name" value="HTH_ARAC"/>
    <property type="match status" value="1"/>
</dbReference>
<dbReference type="InterPro" id="IPR050204">
    <property type="entry name" value="AraC_XylS_family_regulators"/>
</dbReference>
<keyword evidence="2" id="KW-0238">DNA-binding</keyword>
<dbReference type="GO" id="GO:0043565">
    <property type="term" value="F:sequence-specific DNA binding"/>
    <property type="evidence" value="ECO:0007669"/>
    <property type="project" value="InterPro"/>
</dbReference>
<evidence type="ECO:0000256" key="3">
    <source>
        <dbReference type="ARBA" id="ARBA00023163"/>
    </source>
</evidence>
<evidence type="ECO:0000256" key="2">
    <source>
        <dbReference type="ARBA" id="ARBA00023125"/>
    </source>
</evidence>
<organism evidence="5 6">
    <name type="scientific">Sphingobium psychrophilum</name>
    <dbReference type="NCBI Taxonomy" id="2728834"/>
    <lineage>
        <taxon>Bacteria</taxon>
        <taxon>Pseudomonadati</taxon>
        <taxon>Pseudomonadota</taxon>
        <taxon>Alphaproteobacteria</taxon>
        <taxon>Sphingomonadales</taxon>
        <taxon>Sphingomonadaceae</taxon>
        <taxon>Sphingobium</taxon>
    </lineage>
</organism>
<accession>A0A7X9WRN4</accession>
<evidence type="ECO:0000313" key="5">
    <source>
        <dbReference type="EMBL" id="NML08657.1"/>
    </source>
</evidence>
<gene>
    <name evidence="5" type="ORF">HHL08_00600</name>
</gene>
<dbReference type="GO" id="GO:0003700">
    <property type="term" value="F:DNA-binding transcription factor activity"/>
    <property type="evidence" value="ECO:0007669"/>
    <property type="project" value="InterPro"/>
</dbReference>
<dbReference type="InterPro" id="IPR018062">
    <property type="entry name" value="HTH_AraC-typ_CS"/>
</dbReference>
<reference evidence="5 6" key="1">
    <citation type="submission" date="2020-04" db="EMBL/GenBank/DDBJ databases">
        <title>Sphingobium sp. AR-3-1 isolated from Arctic soil.</title>
        <authorList>
            <person name="Dahal R.H."/>
            <person name="Chaudhary D.K."/>
        </authorList>
    </citation>
    <scope>NUCLEOTIDE SEQUENCE [LARGE SCALE GENOMIC DNA]</scope>
    <source>
        <strain evidence="5 6">AR-3-1</strain>
    </source>
</reference>
<evidence type="ECO:0000256" key="1">
    <source>
        <dbReference type="ARBA" id="ARBA00023015"/>
    </source>
</evidence>
<keyword evidence="6" id="KW-1185">Reference proteome</keyword>
<comment type="caution">
    <text evidence="5">The sequence shown here is derived from an EMBL/GenBank/DDBJ whole genome shotgun (WGS) entry which is preliminary data.</text>
</comment>
<name>A0A7X9WRN4_9SPHN</name>
<keyword evidence="1" id="KW-0805">Transcription regulation</keyword>
<feature type="domain" description="HTH araC/xylS-type" evidence="4">
    <location>
        <begin position="183"/>
        <end position="284"/>
    </location>
</feature>
<evidence type="ECO:0000259" key="4">
    <source>
        <dbReference type="PROSITE" id="PS01124"/>
    </source>
</evidence>
<dbReference type="PROSITE" id="PS00041">
    <property type="entry name" value="HTH_ARAC_FAMILY_1"/>
    <property type="match status" value="2"/>
</dbReference>
<dbReference type="PANTHER" id="PTHR46796">
    <property type="entry name" value="HTH-TYPE TRANSCRIPTIONAL ACTIVATOR RHAS-RELATED"/>
    <property type="match status" value="1"/>
</dbReference>
<proteinExistence type="predicted"/>
<dbReference type="InterPro" id="IPR009057">
    <property type="entry name" value="Homeodomain-like_sf"/>
</dbReference>
<dbReference type="SUPFAM" id="SSF46689">
    <property type="entry name" value="Homeodomain-like"/>
    <property type="match status" value="1"/>
</dbReference>
<dbReference type="AlphaFoldDB" id="A0A7X9WRN4"/>
<dbReference type="Pfam" id="PF12833">
    <property type="entry name" value="HTH_18"/>
    <property type="match status" value="1"/>
</dbReference>
<dbReference type="PRINTS" id="PR00032">
    <property type="entry name" value="HTHARAC"/>
</dbReference>
<keyword evidence="3" id="KW-0804">Transcription</keyword>
<protein>
    <submittedName>
        <fullName evidence="5">Helix-turn-helix transcriptional regulator</fullName>
    </submittedName>
</protein>
<dbReference type="Proteomes" id="UP000519023">
    <property type="component" value="Unassembled WGS sequence"/>
</dbReference>
<evidence type="ECO:0000313" key="6">
    <source>
        <dbReference type="Proteomes" id="UP000519023"/>
    </source>
</evidence>
<dbReference type="EMBL" id="JABBFV010000001">
    <property type="protein sequence ID" value="NML08657.1"/>
    <property type="molecule type" value="Genomic_DNA"/>
</dbReference>